<dbReference type="RefSeq" id="WP_216476988.1">
    <property type="nucleotide sequence ID" value="NZ_JAHLQJ010000001.1"/>
</dbReference>
<dbReference type="EMBL" id="JAHLQJ010000001">
    <property type="protein sequence ID" value="MBU5670601.1"/>
    <property type="molecule type" value="Genomic_DNA"/>
</dbReference>
<dbReference type="InterPro" id="IPR006175">
    <property type="entry name" value="YjgF/YER057c/UK114"/>
</dbReference>
<proteinExistence type="predicted"/>
<evidence type="ECO:0000313" key="1">
    <source>
        <dbReference type="EMBL" id="MBU5670601.1"/>
    </source>
</evidence>
<comment type="caution">
    <text evidence="1">The sequence shown here is derived from an EMBL/GenBank/DDBJ whole genome shotgun (WGS) entry which is preliminary data.</text>
</comment>
<dbReference type="CDD" id="cd00448">
    <property type="entry name" value="YjgF_YER057c_UK114_family"/>
    <property type="match status" value="1"/>
</dbReference>
<evidence type="ECO:0000313" key="2">
    <source>
        <dbReference type="Proteomes" id="UP000743001"/>
    </source>
</evidence>
<accession>A0ABS6FKZ0</accession>
<protein>
    <submittedName>
        <fullName evidence="1">RidA family protein</fullName>
    </submittedName>
</protein>
<reference evidence="1 2" key="1">
    <citation type="submission" date="2021-06" db="EMBL/GenBank/DDBJ databases">
        <authorList>
            <person name="Sun Q."/>
            <person name="Li D."/>
        </authorList>
    </citation>
    <scope>NUCLEOTIDE SEQUENCE [LARGE SCALE GENOMIC DNA]</scope>
    <source>
        <strain evidence="1 2">MSJ-6</strain>
    </source>
</reference>
<organism evidence="1 2">
    <name type="scientific">Paenibacillus brevis</name>
    <dbReference type="NCBI Taxonomy" id="2841508"/>
    <lineage>
        <taxon>Bacteria</taxon>
        <taxon>Bacillati</taxon>
        <taxon>Bacillota</taxon>
        <taxon>Bacilli</taxon>
        <taxon>Bacillales</taxon>
        <taxon>Paenibacillaceae</taxon>
        <taxon>Paenibacillus</taxon>
    </lineage>
</organism>
<name>A0ABS6FKZ0_9BACL</name>
<dbReference type="Proteomes" id="UP000743001">
    <property type="component" value="Unassembled WGS sequence"/>
</dbReference>
<gene>
    <name evidence="1" type="ORF">KQJ23_02030</name>
</gene>
<keyword evidence="2" id="KW-1185">Reference proteome</keyword>
<dbReference type="PANTHER" id="PTHR11803">
    <property type="entry name" value="2-IMINOBUTANOATE/2-IMINOPROPANOATE DEAMINASE RIDA"/>
    <property type="match status" value="1"/>
</dbReference>
<dbReference type="PANTHER" id="PTHR11803:SF39">
    <property type="entry name" value="2-IMINOBUTANOATE_2-IMINOPROPANOATE DEAMINASE"/>
    <property type="match status" value="1"/>
</dbReference>
<dbReference type="Pfam" id="PF01042">
    <property type="entry name" value="Ribonuc_L-PSP"/>
    <property type="match status" value="1"/>
</dbReference>
<sequence length="142" mass="15731">MNTIRTYNHNLWDHGISQGYSVNGTLYISGQFSHNAAGEFVGAGDIKLQTEQTLSNLDRVLTEFGITKANLAYVEIYLTNAQEHGEPAIELFKEYVGDHRPAGSLIGVTYLAFPEQWVEIRAVALVNEDGEEGKQALVGRFL</sequence>